<protein>
    <submittedName>
        <fullName evidence="2">Uncharacterized protein</fullName>
    </submittedName>
</protein>
<evidence type="ECO:0000313" key="2">
    <source>
        <dbReference type="EMBL" id="RZR72147.1"/>
    </source>
</evidence>
<reference evidence="2" key="1">
    <citation type="journal article" date="2018" name="Data Brief">
        <title>Genome sequence data from 17 accessions of Ensete ventricosum, a staple food crop for millions in Ethiopia.</title>
        <authorList>
            <person name="Yemataw Z."/>
            <person name="Muzemil S."/>
            <person name="Ambachew D."/>
            <person name="Tripathi L."/>
            <person name="Tesfaye K."/>
            <person name="Chala A."/>
            <person name="Farbos A."/>
            <person name="O'Neill P."/>
            <person name="Moore K."/>
            <person name="Grant M."/>
            <person name="Studholme D.J."/>
        </authorList>
    </citation>
    <scope>NUCLEOTIDE SEQUENCE [LARGE SCALE GENOMIC DNA]</scope>
    <source>
        <tissue evidence="2">Leaf</tissue>
    </source>
</reference>
<feature type="region of interest" description="Disordered" evidence="1">
    <location>
        <begin position="81"/>
        <end position="155"/>
    </location>
</feature>
<dbReference type="PANTHER" id="PTHR37259">
    <property type="entry name" value="OS07G0474300 PROTEIN"/>
    <property type="match status" value="1"/>
</dbReference>
<dbReference type="AlphaFoldDB" id="A0A445MD18"/>
<dbReference type="EMBL" id="KV875635">
    <property type="protein sequence ID" value="RZR72147.1"/>
    <property type="molecule type" value="Genomic_DNA"/>
</dbReference>
<gene>
    <name evidence="2" type="ORF">BHM03_00010754</name>
</gene>
<dbReference type="Proteomes" id="UP000290560">
    <property type="component" value="Unassembled WGS sequence"/>
</dbReference>
<feature type="region of interest" description="Disordered" evidence="1">
    <location>
        <begin position="219"/>
        <end position="240"/>
    </location>
</feature>
<proteinExistence type="predicted"/>
<name>A0A445MD18_ENSVE</name>
<accession>A0A445MD18</accession>
<evidence type="ECO:0000256" key="1">
    <source>
        <dbReference type="SAM" id="MobiDB-lite"/>
    </source>
</evidence>
<organism evidence="2">
    <name type="scientific">Ensete ventricosum</name>
    <name type="common">Abyssinian banana</name>
    <name type="synonym">Musa ensete</name>
    <dbReference type="NCBI Taxonomy" id="4639"/>
    <lineage>
        <taxon>Eukaryota</taxon>
        <taxon>Viridiplantae</taxon>
        <taxon>Streptophyta</taxon>
        <taxon>Embryophyta</taxon>
        <taxon>Tracheophyta</taxon>
        <taxon>Spermatophyta</taxon>
        <taxon>Magnoliopsida</taxon>
        <taxon>Liliopsida</taxon>
        <taxon>Zingiberales</taxon>
        <taxon>Musaceae</taxon>
        <taxon>Ensete</taxon>
    </lineage>
</organism>
<dbReference type="PANTHER" id="PTHR37259:SF2">
    <property type="entry name" value="OS07G0474300 PROTEIN"/>
    <property type="match status" value="1"/>
</dbReference>
<sequence>MGDIGYHRGYDDSSKTSAYRAISISLAVICYPIKMSTYSQLMQEAVQRQINPPPTPIVIPSTQPLRGREMRCDMNLVQQQERQHLESPMHRSRPSLPVPPPRLRPRRPQSGQAPPGATKPSRRVLTRSVVNSVLSPPTPPPEDPKKPDPWTEPPVCISSDLLAALVLGAGGGDGVPDSATAPSLFERGRFYELYSARRNERLQRRREEETTLAEEPGVTVDLKNGRNPKRAERATRSVPADLSTREIKKPRHEAGVTATAECSAVVARSVRRL</sequence>